<feature type="region of interest" description="Disordered" evidence="1">
    <location>
        <begin position="1"/>
        <end position="28"/>
    </location>
</feature>
<keyword evidence="3" id="KW-1185">Reference proteome</keyword>
<feature type="compositionally biased region" description="Gly residues" evidence="1">
    <location>
        <begin position="1"/>
        <end position="11"/>
    </location>
</feature>
<proteinExistence type="predicted"/>
<organism evidence="2 3">
    <name type="scientific">Phytophthora fragariaefolia</name>
    <dbReference type="NCBI Taxonomy" id="1490495"/>
    <lineage>
        <taxon>Eukaryota</taxon>
        <taxon>Sar</taxon>
        <taxon>Stramenopiles</taxon>
        <taxon>Oomycota</taxon>
        <taxon>Peronosporomycetes</taxon>
        <taxon>Peronosporales</taxon>
        <taxon>Peronosporaceae</taxon>
        <taxon>Phytophthora</taxon>
    </lineage>
</organism>
<name>A0A9W6XBU1_9STRA</name>
<evidence type="ECO:0000313" key="2">
    <source>
        <dbReference type="EMBL" id="GMF35427.1"/>
    </source>
</evidence>
<reference evidence="2" key="1">
    <citation type="submission" date="2023-04" db="EMBL/GenBank/DDBJ databases">
        <title>Phytophthora fragariaefolia NBRC 109709.</title>
        <authorList>
            <person name="Ichikawa N."/>
            <person name="Sato H."/>
            <person name="Tonouchi N."/>
        </authorList>
    </citation>
    <scope>NUCLEOTIDE SEQUENCE</scope>
    <source>
        <strain evidence="2">NBRC 109709</strain>
    </source>
</reference>
<feature type="compositionally biased region" description="Basic and acidic residues" evidence="1">
    <location>
        <begin position="12"/>
        <end position="28"/>
    </location>
</feature>
<accession>A0A9W6XBU1</accession>
<dbReference type="EMBL" id="BSXT01000870">
    <property type="protein sequence ID" value="GMF35427.1"/>
    <property type="molecule type" value="Genomic_DNA"/>
</dbReference>
<evidence type="ECO:0000313" key="3">
    <source>
        <dbReference type="Proteomes" id="UP001165121"/>
    </source>
</evidence>
<dbReference type="Proteomes" id="UP001165121">
    <property type="component" value="Unassembled WGS sequence"/>
</dbReference>
<gene>
    <name evidence="2" type="ORF">Pfra01_000937400</name>
</gene>
<evidence type="ECO:0000256" key="1">
    <source>
        <dbReference type="SAM" id="MobiDB-lite"/>
    </source>
</evidence>
<dbReference type="AlphaFoldDB" id="A0A9W6XBU1"/>
<comment type="caution">
    <text evidence="2">The sequence shown here is derived from an EMBL/GenBank/DDBJ whole genome shotgun (WGS) entry which is preliminary data.</text>
</comment>
<protein>
    <submittedName>
        <fullName evidence="2">Unnamed protein product</fullName>
    </submittedName>
</protein>
<sequence length="108" mass="12441">MSRSWEGGGAPRGEETAPRLAQGDDKRTEAMYDKTMVDMKKRKTKYNILQDTIADVNARDEPSHLLKERKVANEQAQLTFDRVRLDQERGERNALMNILHYVTVQPIP</sequence>